<dbReference type="RefSeq" id="WP_091397005.1">
    <property type="nucleotide sequence ID" value="NZ_BKAI01000007.1"/>
</dbReference>
<organism evidence="3 4">
    <name type="scientific">Flavobacterium noncentrifugens</name>
    <dbReference type="NCBI Taxonomy" id="1128970"/>
    <lineage>
        <taxon>Bacteria</taxon>
        <taxon>Pseudomonadati</taxon>
        <taxon>Bacteroidota</taxon>
        <taxon>Flavobacteriia</taxon>
        <taxon>Flavobacteriales</taxon>
        <taxon>Flavobacteriaceae</taxon>
        <taxon>Flavobacterium</taxon>
    </lineage>
</organism>
<dbReference type="EMBL" id="FNEZ01000005">
    <property type="protein sequence ID" value="SDK26143.1"/>
    <property type="molecule type" value="Genomic_DNA"/>
</dbReference>
<sequence>MKIKLIILCLFFAVAGWSQAVNMTTTASYTQSFDTLNVARPWTNDSSIKSWYAKKSPTATFSYFLDNGGNTAANLYSYGTTGANDRALGGLTVDATPYWDYGMQLQNTSGNPITNFSVAYTGEQWRAANTVGQSLFFYYKISTTPITDLTPGVTTGWTAVSALNFASPKNTTAGALDGNLAANRTVIAAVTLPTFTLPNNSYIMIKWEKTDVSSGSNHGLAIDDVKVNWTTVPLCTAVTVTSVTPTAGPVGTEVTINAASGLNGATATFNGIAATVVSNSATKLVVTIPTGASSGNLIVTNAAACAGTPIHYDVTKSDVTSCSGSALQSDLFISEVTDSNYGALTYVELYNNTGSLKTLSSYILKFAFNGNAYSSTYTFPTGASIANGATYVIAFRGSDICSVPGGDGSYANDVSYVNAGINFETAKNDHIALFSSVGSTAIDVWGVFGSGSWVSGSLGTNGASFKRKNTVSAPSTIYSNADWNIIDFAGNVCANNDYTDIGHYEVFRSAPTVNSHPSATIVCATKNITLSVTGTEGFSGLPGLEYKWYVAAPGASSFVAITDNGTYSGSATQNLTITGIAGLYDYQYYCQIRENLATCYTASNAYAIKDIPTATWSGSWSPSAPTSTMRAIFNTSYSTATANIEACSCEIKSPAVLTITSGKYVEIQNDITNAGTIDIQNNGSLIQVDDAATINGLTKVTRDTTPYEAYDFTYWSSPITAAVNSTAFSNFRYDHTYSFLTVNYSDLLGLGHDNAPPSPWINESASAVLTPGRGYIVRGSSAAGAFPRTTSAHFDGILNNGVVTVPVTLTGDNVADSDDYNLVGNPYASAISADNFIDLNTNTSGTLYFWTHVDNISTAYAWSGYAGYSSDDYAVYTKLGGTGTRGPIVVPGDPTSGSTAVPAGSIASGQGFFIKYDGPTPSSTVTFNNSLRSKGYDNTQFYKANGSHEVKDRIWLNLQNPAGMFSQQLIGYIPDGTIGYDRGYDGLFNNGGNYINFYSLSEGEKYKIQGRPSFNLQDAVALGYSTIATGPFEISIDNKEGVFEDVDNVYIEDRLVNVVHDLKQSPYLFTTESGTFNDRFVLKYKNQSLGNEAIGDAESEVSIVSAKQKVTVHAVAVPIKQIAVFDILGRKVYDSGIISQYEFAADHIINSQQALIVKVILENGRQVTKKIMY</sequence>
<dbReference type="PROSITE" id="PS51841">
    <property type="entry name" value="LTD"/>
    <property type="match status" value="1"/>
</dbReference>
<feature type="chain" id="PRO_5011718751" evidence="1">
    <location>
        <begin position="21"/>
        <end position="1173"/>
    </location>
</feature>
<dbReference type="Gene3D" id="2.60.40.10">
    <property type="entry name" value="Immunoglobulins"/>
    <property type="match status" value="2"/>
</dbReference>
<dbReference type="NCBIfam" id="NF033708">
    <property type="entry name" value="T9SS_Cterm_ChiA"/>
    <property type="match status" value="1"/>
</dbReference>
<dbReference type="InterPro" id="IPR036415">
    <property type="entry name" value="Lamin_tail_dom_sf"/>
</dbReference>
<dbReference type="SUPFAM" id="SSF74853">
    <property type="entry name" value="Lamin A/C globular tail domain"/>
    <property type="match status" value="1"/>
</dbReference>
<evidence type="ECO:0000313" key="3">
    <source>
        <dbReference type="EMBL" id="SDK26143.1"/>
    </source>
</evidence>
<evidence type="ECO:0000259" key="2">
    <source>
        <dbReference type="PROSITE" id="PS51841"/>
    </source>
</evidence>
<reference evidence="3 4" key="1">
    <citation type="submission" date="2016-10" db="EMBL/GenBank/DDBJ databases">
        <authorList>
            <person name="de Groot N.N."/>
        </authorList>
    </citation>
    <scope>NUCLEOTIDE SEQUENCE [LARGE SCALE GENOMIC DNA]</scope>
    <source>
        <strain evidence="3 4">CGMCC 1.10076</strain>
    </source>
</reference>
<feature type="domain" description="LTD" evidence="2">
    <location>
        <begin position="318"/>
        <end position="452"/>
    </location>
</feature>
<dbReference type="InterPro" id="IPR001322">
    <property type="entry name" value="Lamin_tail_dom"/>
</dbReference>
<dbReference type="STRING" id="1128970.SAMN04487935_2877"/>
<protein>
    <submittedName>
        <fullName evidence="3">Lamin Tail Domain</fullName>
    </submittedName>
</protein>
<evidence type="ECO:0000256" key="1">
    <source>
        <dbReference type="SAM" id="SignalP"/>
    </source>
</evidence>
<dbReference type="Proteomes" id="UP000199580">
    <property type="component" value="Unassembled WGS sequence"/>
</dbReference>
<dbReference type="SUPFAM" id="SSF81296">
    <property type="entry name" value="E set domains"/>
    <property type="match status" value="1"/>
</dbReference>
<evidence type="ECO:0000313" key="4">
    <source>
        <dbReference type="Proteomes" id="UP000199580"/>
    </source>
</evidence>
<gene>
    <name evidence="3" type="ORF">SAMN04487935_2877</name>
</gene>
<dbReference type="AlphaFoldDB" id="A0A1G9AFY4"/>
<dbReference type="OrthoDB" id="1652165at2"/>
<dbReference type="Pfam" id="PF00932">
    <property type="entry name" value="LTD"/>
    <property type="match status" value="1"/>
</dbReference>
<keyword evidence="4" id="KW-1185">Reference proteome</keyword>
<keyword evidence="1" id="KW-0732">Signal</keyword>
<feature type="signal peptide" evidence="1">
    <location>
        <begin position="1"/>
        <end position="20"/>
    </location>
</feature>
<name>A0A1G9AFY4_9FLAO</name>
<accession>A0A1G9AFY4</accession>
<dbReference type="InterPro" id="IPR014756">
    <property type="entry name" value="Ig_E-set"/>
</dbReference>
<proteinExistence type="predicted"/>
<dbReference type="InterPro" id="IPR013783">
    <property type="entry name" value="Ig-like_fold"/>
</dbReference>